<organism evidence="1 2">
    <name type="scientific">Marinomonas polaris DSM 16579</name>
    <dbReference type="NCBI Taxonomy" id="1122206"/>
    <lineage>
        <taxon>Bacteria</taxon>
        <taxon>Pseudomonadati</taxon>
        <taxon>Pseudomonadota</taxon>
        <taxon>Gammaproteobacteria</taxon>
        <taxon>Oceanospirillales</taxon>
        <taxon>Oceanospirillaceae</taxon>
        <taxon>Marinomonas</taxon>
    </lineage>
</organism>
<sequence length="79" mass="8652">MLFETTINEEYIMKNTKSVAELLENVNTSYLTDAEKYEAIARAERAEYIIAGISSAVQAVKNVAIKLKSALVSSSAQHA</sequence>
<accession>A0A1M4SQ91</accession>
<protein>
    <submittedName>
        <fullName evidence="1">Uncharacterized protein</fullName>
    </submittedName>
</protein>
<dbReference type="AlphaFoldDB" id="A0A1M4SQ91"/>
<proteinExistence type="predicted"/>
<dbReference type="InterPro" id="IPR058227">
    <property type="entry name" value="RSP_7527-like"/>
</dbReference>
<reference evidence="2" key="1">
    <citation type="submission" date="2016-11" db="EMBL/GenBank/DDBJ databases">
        <authorList>
            <person name="Varghese N."/>
            <person name="Submissions S."/>
        </authorList>
    </citation>
    <scope>NUCLEOTIDE SEQUENCE [LARGE SCALE GENOMIC DNA]</scope>
    <source>
        <strain evidence="2">DSM 16579</strain>
    </source>
</reference>
<dbReference type="Proteomes" id="UP000184517">
    <property type="component" value="Unassembled WGS sequence"/>
</dbReference>
<dbReference type="EMBL" id="FQVF01000002">
    <property type="protein sequence ID" value="SHE34434.1"/>
    <property type="molecule type" value="Genomic_DNA"/>
</dbReference>
<gene>
    <name evidence="1" type="ORF">SAMN02745753_00095</name>
</gene>
<name>A0A1M4SQ91_9GAMM</name>
<keyword evidence="2" id="KW-1185">Reference proteome</keyword>
<dbReference type="NCBIfam" id="NF046098">
    <property type="entry name" value="RSP_7527_fam"/>
    <property type="match status" value="1"/>
</dbReference>
<evidence type="ECO:0000313" key="2">
    <source>
        <dbReference type="Proteomes" id="UP000184517"/>
    </source>
</evidence>
<evidence type="ECO:0000313" key="1">
    <source>
        <dbReference type="EMBL" id="SHE34434.1"/>
    </source>
</evidence>